<name>A0AAE0ZGV9_9GAST</name>
<dbReference type="PANTHER" id="PTHR12498:SF0">
    <property type="entry name" value="PROTEIN N-TERMINAL ASPARAGINE AMIDOHYDROLASE"/>
    <property type="match status" value="1"/>
</dbReference>
<sequence>MPLIIDEKEITKAPIVDDFVQSFPQFKESSDELLKQNVNVIGPEQLVYIGQRELAGTSPCDDVISILGSEDATTCHIMVLRHTGSGAAAMVHFDGSSVAEGLKTMVSIVEDLTEDKNAGKLEVLLVGGFLDERKNSHEVSNKVLKALCESPHRLHLITACITHFNTEYRNSVPFPIIYGSFTTSILAVCQIKGDVHINTCEQAYDVKSGKLLRATFPNKGPDMGLRGARHCTGGKENLNVYNPQTRRLEIGPFHYDQLPNVDLFLTFPESHMRKFLSTSPEQEPESFYESIRAALIQLRDFPNPLQTVFQGGKAKIYTKEKNSGSWQLQLV</sequence>
<dbReference type="GO" id="GO:0006511">
    <property type="term" value="P:ubiquitin-dependent protein catabolic process"/>
    <property type="evidence" value="ECO:0007669"/>
    <property type="project" value="TreeGrafter"/>
</dbReference>
<dbReference type="GO" id="GO:0005634">
    <property type="term" value="C:nucleus"/>
    <property type="evidence" value="ECO:0007669"/>
    <property type="project" value="TreeGrafter"/>
</dbReference>
<proteinExistence type="predicted"/>
<gene>
    <name evidence="1" type="ORF">RRG08_014022</name>
</gene>
<dbReference type="Pfam" id="PF14736">
    <property type="entry name" value="N_Asn_amidohyd"/>
    <property type="match status" value="2"/>
</dbReference>
<protein>
    <recommendedName>
        <fullName evidence="3">Protein N-terminal asparagine amidohydrolase</fullName>
    </recommendedName>
</protein>
<accession>A0AAE0ZGV9</accession>
<comment type="caution">
    <text evidence="1">The sequence shown here is derived from an EMBL/GenBank/DDBJ whole genome shotgun (WGS) entry which is preliminary data.</text>
</comment>
<evidence type="ECO:0000313" key="1">
    <source>
        <dbReference type="EMBL" id="KAK3769159.1"/>
    </source>
</evidence>
<dbReference type="Proteomes" id="UP001283361">
    <property type="component" value="Unassembled WGS sequence"/>
</dbReference>
<dbReference type="InterPro" id="IPR026750">
    <property type="entry name" value="NTAN1"/>
</dbReference>
<dbReference type="GO" id="GO:0008418">
    <property type="term" value="F:protein-N-terminal asparagine amidohydrolase activity"/>
    <property type="evidence" value="ECO:0007669"/>
    <property type="project" value="InterPro"/>
</dbReference>
<dbReference type="EMBL" id="JAWDGP010003960">
    <property type="protein sequence ID" value="KAK3769159.1"/>
    <property type="molecule type" value="Genomic_DNA"/>
</dbReference>
<evidence type="ECO:0000313" key="2">
    <source>
        <dbReference type="Proteomes" id="UP001283361"/>
    </source>
</evidence>
<evidence type="ECO:0008006" key="3">
    <source>
        <dbReference type="Google" id="ProtNLM"/>
    </source>
</evidence>
<dbReference type="AlphaFoldDB" id="A0AAE0ZGV9"/>
<reference evidence="1" key="1">
    <citation type="journal article" date="2023" name="G3 (Bethesda)">
        <title>A reference genome for the long-term kleptoplast-retaining sea slug Elysia crispata morphotype clarki.</title>
        <authorList>
            <person name="Eastman K.E."/>
            <person name="Pendleton A.L."/>
            <person name="Shaikh M.A."/>
            <person name="Suttiyut T."/>
            <person name="Ogas R."/>
            <person name="Tomko P."/>
            <person name="Gavelis G."/>
            <person name="Widhalm J.R."/>
            <person name="Wisecaver J.H."/>
        </authorList>
    </citation>
    <scope>NUCLEOTIDE SEQUENCE</scope>
    <source>
        <strain evidence="1">ECLA1</strain>
    </source>
</reference>
<dbReference type="PANTHER" id="PTHR12498">
    <property type="entry name" value="N-TERMINAL ASPARAGINE AMIDOHYDROLASE"/>
    <property type="match status" value="1"/>
</dbReference>
<organism evidence="1 2">
    <name type="scientific">Elysia crispata</name>
    <name type="common">lettuce slug</name>
    <dbReference type="NCBI Taxonomy" id="231223"/>
    <lineage>
        <taxon>Eukaryota</taxon>
        <taxon>Metazoa</taxon>
        <taxon>Spiralia</taxon>
        <taxon>Lophotrochozoa</taxon>
        <taxon>Mollusca</taxon>
        <taxon>Gastropoda</taxon>
        <taxon>Heterobranchia</taxon>
        <taxon>Euthyneura</taxon>
        <taxon>Panpulmonata</taxon>
        <taxon>Sacoglossa</taxon>
        <taxon>Placobranchoidea</taxon>
        <taxon>Plakobranchidae</taxon>
        <taxon>Elysia</taxon>
    </lineage>
</organism>
<keyword evidence="2" id="KW-1185">Reference proteome</keyword>